<dbReference type="EMBL" id="CM017619">
    <property type="protein sequence ID" value="TYI08095.1"/>
    <property type="molecule type" value="Genomic_DNA"/>
</dbReference>
<dbReference type="Proteomes" id="UP000322667">
    <property type="component" value="Chromosome A10"/>
</dbReference>
<gene>
    <name evidence="1" type="ORF">ES332_A10G273700v1</name>
</gene>
<dbReference type="AlphaFoldDB" id="A0A5D2NYD0"/>
<accession>A0A5D2NYD0</accession>
<evidence type="ECO:0000313" key="2">
    <source>
        <dbReference type="Proteomes" id="UP000322667"/>
    </source>
</evidence>
<sequence>MAICRRMRRLGPQQWSFSAYFPLRPRFVDEILKKTHDHRKNLRKPFDFRLPKKFVAGVSNWRTNVEVMEARRKPCVGAAAQTAFRNPWGFLEFLGYWLGPFGLVTELGYCNLVCLGGFGCNGVLVLIFRA</sequence>
<protein>
    <submittedName>
        <fullName evidence="1">Uncharacterized protein</fullName>
    </submittedName>
</protein>
<evidence type="ECO:0000313" key="1">
    <source>
        <dbReference type="EMBL" id="TYI08095.1"/>
    </source>
</evidence>
<name>A0A5D2NYD0_GOSTO</name>
<keyword evidence="2" id="KW-1185">Reference proteome</keyword>
<organism evidence="1 2">
    <name type="scientific">Gossypium tomentosum</name>
    <name type="common">Hawaiian cotton</name>
    <name type="synonym">Gossypium sandvicense</name>
    <dbReference type="NCBI Taxonomy" id="34277"/>
    <lineage>
        <taxon>Eukaryota</taxon>
        <taxon>Viridiplantae</taxon>
        <taxon>Streptophyta</taxon>
        <taxon>Embryophyta</taxon>
        <taxon>Tracheophyta</taxon>
        <taxon>Spermatophyta</taxon>
        <taxon>Magnoliopsida</taxon>
        <taxon>eudicotyledons</taxon>
        <taxon>Gunneridae</taxon>
        <taxon>Pentapetalae</taxon>
        <taxon>rosids</taxon>
        <taxon>malvids</taxon>
        <taxon>Malvales</taxon>
        <taxon>Malvaceae</taxon>
        <taxon>Malvoideae</taxon>
        <taxon>Gossypium</taxon>
    </lineage>
</organism>
<reference evidence="1 2" key="1">
    <citation type="submission" date="2019-07" db="EMBL/GenBank/DDBJ databases">
        <title>WGS assembly of Gossypium tomentosum.</title>
        <authorList>
            <person name="Chen Z.J."/>
            <person name="Sreedasyam A."/>
            <person name="Ando A."/>
            <person name="Song Q."/>
            <person name="De L."/>
            <person name="Hulse-Kemp A."/>
            <person name="Ding M."/>
            <person name="Ye W."/>
            <person name="Kirkbride R."/>
            <person name="Jenkins J."/>
            <person name="Plott C."/>
            <person name="Lovell J."/>
            <person name="Lin Y.-M."/>
            <person name="Vaughn R."/>
            <person name="Liu B."/>
            <person name="Li W."/>
            <person name="Simpson S."/>
            <person name="Scheffler B."/>
            <person name="Saski C."/>
            <person name="Grover C."/>
            <person name="Hu G."/>
            <person name="Conover J."/>
            <person name="Carlson J."/>
            <person name="Shu S."/>
            <person name="Boston L."/>
            <person name="Williams M."/>
            <person name="Peterson D."/>
            <person name="Mcgee K."/>
            <person name="Jones D."/>
            <person name="Wendel J."/>
            <person name="Stelly D."/>
            <person name="Grimwood J."/>
            <person name="Schmutz J."/>
        </authorList>
    </citation>
    <scope>NUCLEOTIDE SEQUENCE [LARGE SCALE GENOMIC DNA]</scope>
    <source>
        <strain evidence="1">7179.01</strain>
    </source>
</reference>
<proteinExistence type="predicted"/>